<evidence type="ECO:0000313" key="2">
    <source>
        <dbReference type="EMBL" id="MCY9520637.1"/>
    </source>
</evidence>
<protein>
    <submittedName>
        <fullName evidence="2">Stage II sporulation protein M</fullName>
    </submittedName>
</protein>
<gene>
    <name evidence="2" type="ORF">M5X09_13355</name>
</gene>
<keyword evidence="1" id="KW-1133">Transmembrane helix</keyword>
<proteinExistence type="predicted"/>
<name>A0ABT4DTG4_9BACL</name>
<keyword evidence="1" id="KW-0812">Transmembrane</keyword>
<feature type="transmembrane region" description="Helical" evidence="1">
    <location>
        <begin position="14"/>
        <end position="32"/>
    </location>
</feature>
<comment type="caution">
    <text evidence="2">The sequence shown here is derived from an EMBL/GenBank/DDBJ whole genome shotgun (WGS) entry which is preliminary data.</text>
</comment>
<dbReference type="PANTHER" id="PTHR35337:SF1">
    <property type="entry name" value="SLR1478 PROTEIN"/>
    <property type="match status" value="1"/>
</dbReference>
<keyword evidence="1" id="KW-0472">Membrane</keyword>
<dbReference type="PANTHER" id="PTHR35337">
    <property type="entry name" value="SLR1478 PROTEIN"/>
    <property type="match status" value="1"/>
</dbReference>
<dbReference type="Pfam" id="PF01944">
    <property type="entry name" value="SpoIIM"/>
    <property type="match status" value="1"/>
</dbReference>
<feature type="transmembrane region" description="Helical" evidence="1">
    <location>
        <begin position="79"/>
        <end position="107"/>
    </location>
</feature>
<sequence length="200" mass="22126">MLSLASWWNTLKELRWYLLASIVLFAAGYVLGNNWSGLEQFVLQQLQGLEGARNQLMQSENQELSFFVFIFYNNAIKAVLIMFAGIAFGLIPAGFLLVNGMVIGFLLRVMESTGVNVGEVIIKGLLPHGILEIPAILIAGAYGLKFGVLLLRRLFGKRERRSAARLGEWAKRTGAGAVWVTLLLLIAAVIESTVTLWLMK</sequence>
<evidence type="ECO:0000313" key="3">
    <source>
        <dbReference type="Proteomes" id="UP001207626"/>
    </source>
</evidence>
<feature type="transmembrane region" description="Helical" evidence="1">
    <location>
        <begin position="176"/>
        <end position="199"/>
    </location>
</feature>
<keyword evidence="3" id="KW-1185">Reference proteome</keyword>
<evidence type="ECO:0000256" key="1">
    <source>
        <dbReference type="SAM" id="Phobius"/>
    </source>
</evidence>
<dbReference type="Proteomes" id="UP001207626">
    <property type="component" value="Unassembled WGS sequence"/>
</dbReference>
<accession>A0ABT4DTG4</accession>
<reference evidence="2 3" key="1">
    <citation type="submission" date="2022-05" db="EMBL/GenBank/DDBJ databases">
        <title>Genome Sequencing of Bee-Associated Microbes.</title>
        <authorList>
            <person name="Dunlap C."/>
        </authorList>
    </citation>
    <scope>NUCLEOTIDE SEQUENCE [LARGE SCALE GENOMIC DNA]</scope>
    <source>
        <strain evidence="2 3">NRRL NRS-1438</strain>
    </source>
</reference>
<dbReference type="GeneID" id="77001772"/>
<dbReference type="EMBL" id="JAMDLW010000018">
    <property type="protein sequence ID" value="MCY9520637.1"/>
    <property type="molecule type" value="Genomic_DNA"/>
</dbReference>
<feature type="transmembrane region" description="Helical" evidence="1">
    <location>
        <begin position="133"/>
        <end position="155"/>
    </location>
</feature>
<dbReference type="RefSeq" id="WP_087432325.1">
    <property type="nucleotide sequence ID" value="NZ_JAFFHZ010000001.1"/>
</dbReference>
<organism evidence="2 3">
    <name type="scientific">Paenibacillus apiarius</name>
    <dbReference type="NCBI Taxonomy" id="46240"/>
    <lineage>
        <taxon>Bacteria</taxon>
        <taxon>Bacillati</taxon>
        <taxon>Bacillota</taxon>
        <taxon>Bacilli</taxon>
        <taxon>Bacillales</taxon>
        <taxon>Paenibacillaceae</taxon>
        <taxon>Paenibacillus</taxon>
    </lineage>
</organism>
<dbReference type="InterPro" id="IPR002798">
    <property type="entry name" value="SpoIIM-like"/>
</dbReference>